<feature type="compositionally biased region" description="Gly residues" evidence="1">
    <location>
        <begin position="876"/>
        <end position="885"/>
    </location>
</feature>
<dbReference type="EMBL" id="FOTW01000059">
    <property type="protein sequence ID" value="SFM94835.1"/>
    <property type="molecule type" value="Genomic_DNA"/>
</dbReference>
<gene>
    <name evidence="2" type="ORF">SAMN02982985_05888</name>
</gene>
<dbReference type="Pfam" id="PF13332">
    <property type="entry name" value="Fil_haemagg_2"/>
    <property type="match status" value="4"/>
</dbReference>
<proteinExistence type="predicted"/>
<evidence type="ECO:0000256" key="1">
    <source>
        <dbReference type="SAM" id="MobiDB-lite"/>
    </source>
</evidence>
<accession>A0A1I4V134</accession>
<evidence type="ECO:0000313" key="3">
    <source>
        <dbReference type="Proteomes" id="UP000199470"/>
    </source>
</evidence>
<reference evidence="2 3" key="1">
    <citation type="submission" date="2016-10" db="EMBL/GenBank/DDBJ databases">
        <authorList>
            <person name="de Groot N.N."/>
        </authorList>
    </citation>
    <scope>NUCLEOTIDE SEQUENCE [LARGE SCALE GENOMIC DNA]</scope>
    <source>
        <strain evidence="2 3">ATCC 43154</strain>
    </source>
</reference>
<feature type="non-terminal residue" evidence="2">
    <location>
        <position position="1"/>
    </location>
</feature>
<evidence type="ECO:0000313" key="2">
    <source>
        <dbReference type="EMBL" id="SFM94835.1"/>
    </source>
</evidence>
<name>A0A1I4V134_9BURK</name>
<feature type="region of interest" description="Disordered" evidence="1">
    <location>
        <begin position="857"/>
        <end position="886"/>
    </location>
</feature>
<organism evidence="2 3">
    <name type="scientific">Rugamonas rubra</name>
    <dbReference type="NCBI Taxonomy" id="758825"/>
    <lineage>
        <taxon>Bacteria</taxon>
        <taxon>Pseudomonadati</taxon>
        <taxon>Pseudomonadota</taxon>
        <taxon>Betaproteobacteria</taxon>
        <taxon>Burkholderiales</taxon>
        <taxon>Oxalobacteraceae</taxon>
        <taxon>Telluria group</taxon>
        <taxon>Rugamonas</taxon>
    </lineage>
</organism>
<dbReference type="STRING" id="758825.SAMN02982985_05888"/>
<sequence length="1466" mass="146918">TVLTSAGDLLNQGGAVRGNALELTAGGDIVNQTLSIKQEYGGSRPGSVISGSFTSLSNQASIVATGALTLAAGRDVADTGGLIRAAGASVTAGRDIAFNTVQTGGSSEWKASGFTGSSSGVNHQASQLNSSGDLTMKAGRDLALSGTQAAAGGKGVLEAGRALSVAAVKNESRLDVSNDARSKTYDKAIVHDETVAGAAVSAGGDLSLKAGTKETGALSLVASGVAGGGKVELRATGDVAITQLQEEHLLDTASHREWKSTFKKGSSDSADYSASSHVVGSSVTGAGVAVHSGGDIAVTASQLTATEALTLDAGRDLLIASAEQSGSERHSSQVKQSGFSLNLSTGIGYSKSQDDKRGNGDTVRQIGSVLSGGSIAATSGRDTLVKASTVVADGKVSINAKGDLSIVSAADRDTGDYATSSKKSGTIGSNFQPAIGTVKTTTDGKHANSTQVGSQVASLGGDVELTAGGRYTQTASQVKAPGGDIAITAKDVLVNAGFSTSDSSDHTTYAKTAIGGTVSSPLISAVQSVNSMVSAAKNTKDTRMQALAAVNIADTLMSPEALADAGKLANGNLTGLKVSVSLGNSKAESNSVQSARVAVGSTIDAGGSVSIKATGGGNDSNITAVGGDINAGKDVTLIADNKVSLLAAESTASQHSTNNSSGASIGVGFAVGGQQNGFTVDFAVNKARGNADGDDLGHVNSHVNAGNLVVLSSGGDTTLKGGVVAGKTVVANVGGDLKIESLQDRSTYDSKQVSAGLGLSVCVPPACYGMSGSVNYSQSKVKGDYLSVLEQSGITAGDGGFQVNVEGNTDLKGGLMSSSAAAVDAARNVLMTGSLTASELKNKDNYSASGFGVSASVSSVTNKPKDNDVTNVGKPGATGGIGGASGSQASTTLSGISGGLIAILDQTMQAGTGKDAGAVLNSIASDVTTENAADKAGKLGKVWDAAQLQKDMQAQVAITQAFSAQAPKAIAKYADDRIIDIKGQIAKETDPAKVASLNAELVRWDEGGAYRTALHATAGALTGGLSGAAGALTSAASANLMMDLQERAQAALEAQGLSHEQAGLLAQGVAELTSLGVGAVVGGNAGALTALTTDTNNRMLSQNDKLVAKRLAKIGGEKLTEKELLAKEQEILTALRAAGLKDSKGNIIVQEGNRELFVNVNGVLVDPSSGRLAADKLRDGDFGSMRGNGPGTLIEDKPTTPSNELMAFIIANTGGKDSPYVLTPAKTYLTSSSLPPAPPGTTRVSVTVENAVYFPLVASCPAVSCTNGDPIANAIPDAATKAYNDAVARKSEKDFNIVTAVLGVGGAAARGVSTLTELGSATAAARNAVWARVNSSAPNIVYRALTPEDAVSIEAGLGLAAKAPSGTWTAAEHVANAGPNTGGAAANSPWISTSRLLDVAKSYESGNGIVAIDLSKVGSFRAEVWQTAPRVNGVTGIPYFRSIWAQEVTIFQEIPQNAIISATGKK</sequence>
<dbReference type="InterPro" id="IPR025157">
    <property type="entry name" value="Hemagglutinin_rpt"/>
</dbReference>
<keyword evidence="3" id="KW-1185">Reference proteome</keyword>
<protein>
    <submittedName>
        <fullName evidence="2">Filamentous hemagglutinin</fullName>
    </submittedName>
</protein>
<dbReference type="Proteomes" id="UP000199470">
    <property type="component" value="Unassembled WGS sequence"/>
</dbReference>
<dbReference type="GO" id="GO:0003824">
    <property type="term" value="F:catalytic activity"/>
    <property type="evidence" value="ECO:0007669"/>
    <property type="project" value="UniProtKB-ARBA"/>
</dbReference>